<keyword evidence="4" id="KW-1185">Reference proteome</keyword>
<dbReference type="AlphaFoldDB" id="A0A517Z5M7"/>
<dbReference type="InterPro" id="IPR001789">
    <property type="entry name" value="Sig_transdc_resp-reg_receiver"/>
</dbReference>
<dbReference type="Proteomes" id="UP000320496">
    <property type="component" value="Chromosome"/>
</dbReference>
<feature type="domain" description="Response regulatory" evidence="2">
    <location>
        <begin position="11"/>
        <end position="136"/>
    </location>
</feature>
<gene>
    <name evidence="3" type="primary">rcp1_1</name>
    <name evidence="3" type="ORF">Mal4_21170</name>
</gene>
<dbReference type="PROSITE" id="PS50110">
    <property type="entry name" value="RESPONSE_REGULATORY"/>
    <property type="match status" value="1"/>
</dbReference>
<sequence length="150" mass="16980">MQRETVGRPMEVLLVEDSLMAARLTIGALKQGKIEHRMTWLTSGEEAQQFLCRQGKFVRAPQPDLVLLDLMLPGISGQELLSEIRQDDELKDIPVVIMTGTAEENVEESCRNLRVQGFLTKPINLDEFLDLVAQLKDYWKADMILPTARA</sequence>
<name>A0A517Z5M7_9PLAN</name>
<dbReference type="SMART" id="SM00448">
    <property type="entry name" value="REC"/>
    <property type="match status" value="1"/>
</dbReference>
<keyword evidence="1" id="KW-0597">Phosphoprotein</keyword>
<dbReference type="EMBL" id="CP036275">
    <property type="protein sequence ID" value="QDU37800.1"/>
    <property type="molecule type" value="Genomic_DNA"/>
</dbReference>
<evidence type="ECO:0000259" key="2">
    <source>
        <dbReference type="PROSITE" id="PS50110"/>
    </source>
</evidence>
<protein>
    <submittedName>
        <fullName evidence="3">Response regulator rcp1</fullName>
    </submittedName>
</protein>
<dbReference type="Pfam" id="PF00072">
    <property type="entry name" value="Response_reg"/>
    <property type="match status" value="1"/>
</dbReference>
<organism evidence="3 4">
    <name type="scientific">Maioricimonas rarisocia</name>
    <dbReference type="NCBI Taxonomy" id="2528026"/>
    <lineage>
        <taxon>Bacteria</taxon>
        <taxon>Pseudomonadati</taxon>
        <taxon>Planctomycetota</taxon>
        <taxon>Planctomycetia</taxon>
        <taxon>Planctomycetales</taxon>
        <taxon>Planctomycetaceae</taxon>
        <taxon>Maioricimonas</taxon>
    </lineage>
</organism>
<dbReference type="InterPro" id="IPR052893">
    <property type="entry name" value="TCS_response_regulator"/>
</dbReference>
<dbReference type="PANTHER" id="PTHR44520">
    <property type="entry name" value="RESPONSE REGULATOR RCP1-RELATED"/>
    <property type="match status" value="1"/>
</dbReference>
<dbReference type="GO" id="GO:0000160">
    <property type="term" value="P:phosphorelay signal transduction system"/>
    <property type="evidence" value="ECO:0007669"/>
    <property type="project" value="InterPro"/>
</dbReference>
<proteinExistence type="predicted"/>
<dbReference type="Gene3D" id="3.40.50.2300">
    <property type="match status" value="1"/>
</dbReference>
<accession>A0A517Z5M7</accession>
<evidence type="ECO:0000313" key="3">
    <source>
        <dbReference type="EMBL" id="QDU37800.1"/>
    </source>
</evidence>
<dbReference type="RefSeq" id="WP_145369012.1">
    <property type="nucleotide sequence ID" value="NZ_CP036275.1"/>
</dbReference>
<dbReference type="InterPro" id="IPR011006">
    <property type="entry name" value="CheY-like_superfamily"/>
</dbReference>
<evidence type="ECO:0000256" key="1">
    <source>
        <dbReference type="PROSITE-ProRule" id="PRU00169"/>
    </source>
</evidence>
<dbReference type="CDD" id="cd17557">
    <property type="entry name" value="REC_Rcp-like"/>
    <property type="match status" value="1"/>
</dbReference>
<reference evidence="3 4" key="1">
    <citation type="submission" date="2019-02" db="EMBL/GenBank/DDBJ databases">
        <title>Deep-cultivation of Planctomycetes and their phenomic and genomic characterization uncovers novel biology.</title>
        <authorList>
            <person name="Wiegand S."/>
            <person name="Jogler M."/>
            <person name="Boedeker C."/>
            <person name="Pinto D."/>
            <person name="Vollmers J."/>
            <person name="Rivas-Marin E."/>
            <person name="Kohn T."/>
            <person name="Peeters S.H."/>
            <person name="Heuer A."/>
            <person name="Rast P."/>
            <person name="Oberbeckmann S."/>
            <person name="Bunk B."/>
            <person name="Jeske O."/>
            <person name="Meyerdierks A."/>
            <person name="Storesund J.E."/>
            <person name="Kallscheuer N."/>
            <person name="Luecker S."/>
            <person name="Lage O.M."/>
            <person name="Pohl T."/>
            <person name="Merkel B.J."/>
            <person name="Hornburger P."/>
            <person name="Mueller R.-W."/>
            <person name="Bruemmer F."/>
            <person name="Labrenz M."/>
            <person name="Spormann A.M."/>
            <person name="Op den Camp H."/>
            <person name="Overmann J."/>
            <person name="Amann R."/>
            <person name="Jetten M.S.M."/>
            <person name="Mascher T."/>
            <person name="Medema M.H."/>
            <person name="Devos D.P."/>
            <person name="Kaster A.-K."/>
            <person name="Ovreas L."/>
            <person name="Rohde M."/>
            <person name="Galperin M.Y."/>
            <person name="Jogler C."/>
        </authorList>
    </citation>
    <scope>NUCLEOTIDE SEQUENCE [LARGE SCALE GENOMIC DNA]</scope>
    <source>
        <strain evidence="3 4">Mal4</strain>
    </source>
</reference>
<dbReference type="KEGG" id="mri:Mal4_21170"/>
<dbReference type="PANTHER" id="PTHR44520:SF2">
    <property type="entry name" value="RESPONSE REGULATOR RCP1"/>
    <property type="match status" value="1"/>
</dbReference>
<evidence type="ECO:0000313" key="4">
    <source>
        <dbReference type="Proteomes" id="UP000320496"/>
    </source>
</evidence>
<feature type="modified residue" description="4-aspartylphosphate" evidence="1">
    <location>
        <position position="69"/>
    </location>
</feature>
<dbReference type="SUPFAM" id="SSF52172">
    <property type="entry name" value="CheY-like"/>
    <property type="match status" value="1"/>
</dbReference>
<dbReference type="OrthoDB" id="195863at2"/>